<sequence>MKRMVMVFTAAAAMVLSAAGDGQAQTYKKQVILAASANAIGSQHDIVLQTMKSYIEEKSNGAVTMKIFIGGSMGDETANVKQLRTGELNIATVFTGNLTPFAPPATVLCLPYMFPKLNDTYALLSDDTFTAALADAIVDKAQVRPLGWMVGGYRHITNSKHRITKMSDLQGLKIRVSPSAVQLEAFRAWGVEPHPMAWSEVFNALQQGVVDGQENMFATNRETKMWEVQKYMTELHYMRWTGAILAGDRWFRGLDPDTRKLVADAGKHAQEVIWPWMQNYEDEAKKMSVEHGMTIDVLTDEDDWQAKARATWSKFVDTPEMKKLTDMAVAIVEKNHKKD</sequence>
<dbReference type="GO" id="GO:0055085">
    <property type="term" value="P:transmembrane transport"/>
    <property type="evidence" value="ECO:0007669"/>
    <property type="project" value="InterPro"/>
</dbReference>
<dbReference type="EMBL" id="FLUO01000001">
    <property type="protein sequence ID" value="SBV90787.1"/>
    <property type="molecule type" value="Genomic_DNA"/>
</dbReference>
<gene>
    <name evidence="5" type="ORF">KL86APRO_10043</name>
</gene>
<dbReference type="AlphaFoldDB" id="A0A212IUB7"/>
<accession>A0A212IUB7</accession>
<evidence type="ECO:0000256" key="1">
    <source>
        <dbReference type="ARBA" id="ARBA00009023"/>
    </source>
</evidence>
<proteinExistence type="inferred from homology"/>
<dbReference type="Gene3D" id="3.40.190.170">
    <property type="entry name" value="Bacterial extracellular solute-binding protein, family 7"/>
    <property type="match status" value="1"/>
</dbReference>
<feature type="chain" id="PRO_5011967699" evidence="4">
    <location>
        <begin position="25"/>
        <end position="339"/>
    </location>
</feature>
<dbReference type="InterPro" id="IPR004682">
    <property type="entry name" value="TRAP_DctP"/>
</dbReference>
<evidence type="ECO:0000256" key="2">
    <source>
        <dbReference type="ARBA" id="ARBA00022448"/>
    </source>
</evidence>
<dbReference type="CDD" id="cd13603">
    <property type="entry name" value="PBP2_TRAP_Siap_TeaA_like"/>
    <property type="match status" value="1"/>
</dbReference>
<dbReference type="NCBIfam" id="NF037995">
    <property type="entry name" value="TRAP_S1"/>
    <property type="match status" value="1"/>
</dbReference>
<keyword evidence="3 4" id="KW-0732">Signal</keyword>
<reference evidence="5" key="1">
    <citation type="submission" date="2016-04" db="EMBL/GenBank/DDBJ databases">
        <authorList>
            <person name="Evans L.H."/>
            <person name="Alamgir A."/>
            <person name="Owens N."/>
            <person name="Weber N.D."/>
            <person name="Virtaneva K."/>
            <person name="Barbian K."/>
            <person name="Babar A."/>
            <person name="Rosenke K."/>
        </authorList>
    </citation>
    <scope>NUCLEOTIDE SEQUENCE</scope>
    <source>
        <strain evidence="5">86</strain>
    </source>
</reference>
<dbReference type="PANTHER" id="PTHR33376">
    <property type="match status" value="1"/>
</dbReference>
<dbReference type="Pfam" id="PF03480">
    <property type="entry name" value="DctP"/>
    <property type="match status" value="1"/>
</dbReference>
<dbReference type="PIRSF" id="PIRSF006470">
    <property type="entry name" value="DctB"/>
    <property type="match status" value="1"/>
</dbReference>
<dbReference type="GO" id="GO:0030288">
    <property type="term" value="C:outer membrane-bounded periplasmic space"/>
    <property type="evidence" value="ECO:0007669"/>
    <property type="project" value="InterPro"/>
</dbReference>
<feature type="signal peptide" evidence="4">
    <location>
        <begin position="1"/>
        <end position="24"/>
    </location>
</feature>
<dbReference type="SUPFAM" id="SSF53850">
    <property type="entry name" value="Periplasmic binding protein-like II"/>
    <property type="match status" value="1"/>
</dbReference>
<evidence type="ECO:0000313" key="5">
    <source>
        <dbReference type="EMBL" id="SBV90787.1"/>
    </source>
</evidence>
<keyword evidence="2" id="KW-0813">Transport</keyword>
<comment type="similarity">
    <text evidence="1">Belongs to the bacterial solute-binding protein 7 family.</text>
</comment>
<dbReference type="InterPro" id="IPR018389">
    <property type="entry name" value="DctP_fam"/>
</dbReference>
<name>A0A212IUB7_9PROT</name>
<organism evidence="5">
    <name type="scientific">uncultured Alphaproteobacteria bacterium</name>
    <dbReference type="NCBI Taxonomy" id="91750"/>
    <lineage>
        <taxon>Bacteria</taxon>
        <taxon>Pseudomonadati</taxon>
        <taxon>Pseudomonadota</taxon>
        <taxon>Alphaproteobacteria</taxon>
        <taxon>environmental samples</taxon>
    </lineage>
</organism>
<dbReference type="PANTHER" id="PTHR33376:SF7">
    <property type="entry name" value="C4-DICARBOXYLATE-BINDING PROTEIN DCTB"/>
    <property type="match status" value="1"/>
</dbReference>
<evidence type="ECO:0000256" key="3">
    <source>
        <dbReference type="ARBA" id="ARBA00022729"/>
    </source>
</evidence>
<protein>
    <submittedName>
        <fullName evidence="5">TRAP dicarboxylate transporter, DctP subunit</fullName>
    </submittedName>
</protein>
<dbReference type="InterPro" id="IPR038404">
    <property type="entry name" value="TRAP_DctP_sf"/>
</dbReference>
<evidence type="ECO:0000256" key="4">
    <source>
        <dbReference type="SAM" id="SignalP"/>
    </source>
</evidence>